<feature type="region of interest" description="Disordered" evidence="1">
    <location>
        <begin position="46"/>
        <end position="82"/>
    </location>
</feature>
<evidence type="ECO:0000256" key="1">
    <source>
        <dbReference type="SAM" id="MobiDB-lite"/>
    </source>
</evidence>
<organism evidence="2 3">
    <name type="scientific">Zalerion maritima</name>
    <dbReference type="NCBI Taxonomy" id="339359"/>
    <lineage>
        <taxon>Eukaryota</taxon>
        <taxon>Fungi</taxon>
        <taxon>Dikarya</taxon>
        <taxon>Ascomycota</taxon>
        <taxon>Pezizomycotina</taxon>
        <taxon>Sordariomycetes</taxon>
        <taxon>Lulworthiomycetidae</taxon>
        <taxon>Lulworthiales</taxon>
        <taxon>Lulworthiaceae</taxon>
        <taxon>Zalerion</taxon>
    </lineage>
</organism>
<dbReference type="AlphaFoldDB" id="A0AAD5RWX9"/>
<evidence type="ECO:0000313" key="3">
    <source>
        <dbReference type="Proteomes" id="UP001201980"/>
    </source>
</evidence>
<proteinExistence type="predicted"/>
<feature type="region of interest" description="Disordered" evidence="1">
    <location>
        <begin position="1"/>
        <end position="31"/>
    </location>
</feature>
<comment type="caution">
    <text evidence="2">The sequence shown here is derived from an EMBL/GenBank/DDBJ whole genome shotgun (WGS) entry which is preliminary data.</text>
</comment>
<sequence>MAALTAEPQPASDITSRPHPPPLLSERTVVDSTHLCPARRCNRGLAATTPKFEPTTETYTNPQTKRTTRRQRNIQDGGTSSS</sequence>
<dbReference type="Proteomes" id="UP001201980">
    <property type="component" value="Unassembled WGS sequence"/>
</dbReference>
<evidence type="ECO:0000313" key="2">
    <source>
        <dbReference type="EMBL" id="KAJ2906188.1"/>
    </source>
</evidence>
<gene>
    <name evidence="2" type="ORF">MKZ38_002613</name>
</gene>
<dbReference type="EMBL" id="JAKWBI020000017">
    <property type="protein sequence ID" value="KAJ2906188.1"/>
    <property type="molecule type" value="Genomic_DNA"/>
</dbReference>
<feature type="compositionally biased region" description="Polar residues" evidence="1">
    <location>
        <begin position="55"/>
        <end position="65"/>
    </location>
</feature>
<reference evidence="2" key="1">
    <citation type="submission" date="2022-07" db="EMBL/GenBank/DDBJ databases">
        <title>Draft genome sequence of Zalerion maritima ATCC 34329, a (micro)plastics degrading marine fungus.</title>
        <authorList>
            <person name="Paco A."/>
            <person name="Goncalves M.F.M."/>
            <person name="Rocha-Santos T.A.P."/>
            <person name="Alves A."/>
        </authorList>
    </citation>
    <scope>NUCLEOTIDE SEQUENCE</scope>
    <source>
        <strain evidence="2">ATCC 34329</strain>
    </source>
</reference>
<keyword evidence="3" id="KW-1185">Reference proteome</keyword>
<name>A0AAD5RWX9_9PEZI</name>
<protein>
    <submittedName>
        <fullName evidence="2">Uncharacterized protein</fullName>
    </submittedName>
</protein>
<accession>A0AAD5RWX9</accession>